<accession>A0A7X9QG17</accession>
<dbReference type="GO" id="GO:0016020">
    <property type="term" value="C:membrane"/>
    <property type="evidence" value="ECO:0007669"/>
    <property type="project" value="UniProtKB-SubCell"/>
</dbReference>
<dbReference type="AlphaFoldDB" id="A0A7X9QG17"/>
<dbReference type="EMBL" id="JABASA010000019">
    <property type="protein sequence ID" value="NMD49676.1"/>
    <property type="molecule type" value="Genomic_DNA"/>
</dbReference>
<dbReference type="Pfam" id="PF02674">
    <property type="entry name" value="Colicin_V"/>
    <property type="match status" value="1"/>
</dbReference>
<evidence type="ECO:0000256" key="2">
    <source>
        <dbReference type="ARBA" id="ARBA00022692"/>
    </source>
</evidence>
<protein>
    <submittedName>
        <fullName evidence="6">CvpA family protein</fullName>
    </submittedName>
</protein>
<keyword evidence="3 5" id="KW-1133">Transmembrane helix</keyword>
<organism evidence="6 7">
    <name type="scientific">Streptococcus ratti</name>
    <dbReference type="NCBI Taxonomy" id="1341"/>
    <lineage>
        <taxon>Bacteria</taxon>
        <taxon>Bacillati</taxon>
        <taxon>Bacillota</taxon>
        <taxon>Bacilli</taxon>
        <taxon>Lactobacillales</taxon>
        <taxon>Streptococcaceae</taxon>
        <taxon>Streptococcus</taxon>
    </lineage>
</organism>
<proteinExistence type="predicted"/>
<evidence type="ECO:0000313" key="6">
    <source>
        <dbReference type="EMBL" id="NMD49676.1"/>
    </source>
</evidence>
<feature type="transmembrane region" description="Helical" evidence="5">
    <location>
        <begin position="80"/>
        <end position="104"/>
    </location>
</feature>
<evidence type="ECO:0000256" key="1">
    <source>
        <dbReference type="ARBA" id="ARBA00004141"/>
    </source>
</evidence>
<dbReference type="PANTHER" id="PTHR37306:SF1">
    <property type="entry name" value="COLICIN V PRODUCTION PROTEIN"/>
    <property type="match status" value="1"/>
</dbReference>
<reference evidence="6 7" key="1">
    <citation type="submission" date="2020-04" db="EMBL/GenBank/DDBJ databases">
        <title>MicrobeNet Type strains.</title>
        <authorList>
            <person name="Nicholson A.C."/>
        </authorList>
    </citation>
    <scope>NUCLEOTIDE SEQUENCE [LARGE SCALE GENOMIC DNA]</scope>
    <source>
        <strain evidence="6 7">DSM 22768</strain>
    </source>
</reference>
<dbReference type="RefSeq" id="WP_193523846.1">
    <property type="nucleotide sequence ID" value="NZ_JABASA010000019.1"/>
</dbReference>
<dbReference type="PANTHER" id="PTHR37306">
    <property type="entry name" value="COLICIN V PRODUCTION PROTEIN"/>
    <property type="match status" value="1"/>
</dbReference>
<dbReference type="GO" id="GO:0009403">
    <property type="term" value="P:toxin biosynthetic process"/>
    <property type="evidence" value="ECO:0007669"/>
    <property type="project" value="InterPro"/>
</dbReference>
<feature type="transmembrane region" description="Helical" evidence="5">
    <location>
        <begin position="23"/>
        <end position="43"/>
    </location>
</feature>
<evidence type="ECO:0000256" key="4">
    <source>
        <dbReference type="ARBA" id="ARBA00023136"/>
    </source>
</evidence>
<evidence type="ECO:0000313" key="7">
    <source>
        <dbReference type="Proteomes" id="UP000532121"/>
    </source>
</evidence>
<comment type="caution">
    <text evidence="6">The sequence shown here is derived from an EMBL/GenBank/DDBJ whole genome shotgun (WGS) entry which is preliminary data.</text>
</comment>
<name>A0A7X9QG17_STRRT</name>
<feature type="transmembrane region" description="Helical" evidence="5">
    <location>
        <begin position="116"/>
        <end position="140"/>
    </location>
</feature>
<gene>
    <name evidence="6" type="ORF">HHO37_08385</name>
</gene>
<feature type="transmembrane region" description="Helical" evidence="5">
    <location>
        <begin position="160"/>
        <end position="180"/>
    </location>
</feature>
<comment type="subcellular location">
    <subcellularLocation>
        <location evidence="1">Membrane</location>
        <topology evidence="1">Multi-pass membrane protein</topology>
    </subcellularLocation>
</comment>
<dbReference type="InterPro" id="IPR003825">
    <property type="entry name" value="Colicin-V_CvpA"/>
</dbReference>
<dbReference type="Proteomes" id="UP000532121">
    <property type="component" value="Unassembled WGS sequence"/>
</dbReference>
<evidence type="ECO:0000256" key="5">
    <source>
        <dbReference type="SAM" id="Phobius"/>
    </source>
</evidence>
<sequence>MISFLILLLLAWNFYIGYRRGIILQAYYFAASLISLGIAALYYKQLAEVLTLWVPYSNASEGVSVTFFSSVGLFELDKVFYAGLSFFSLYVLAYLIFRLLGIFVHLVRLERFDKPVFAYVSGGLAVLVSMLSFNLFFSILAAVPVTAVQNFLTGSAVIRLLINFPLFSWIVSHFWIAAVLK</sequence>
<keyword evidence="4 5" id="KW-0472">Membrane</keyword>
<evidence type="ECO:0000256" key="3">
    <source>
        <dbReference type="ARBA" id="ARBA00022989"/>
    </source>
</evidence>
<keyword evidence="2 5" id="KW-0812">Transmembrane</keyword>